<dbReference type="PROSITE" id="PS50119">
    <property type="entry name" value="ZF_BBOX"/>
    <property type="match status" value="1"/>
</dbReference>
<dbReference type="AlphaFoldDB" id="A0A6I9QJP8"/>
<reference evidence="4 5" key="1">
    <citation type="submission" date="2025-04" db="UniProtKB">
        <authorList>
            <consortium name="RefSeq"/>
        </authorList>
    </citation>
    <scope>IDENTIFICATION</scope>
</reference>
<evidence type="ECO:0000256" key="1">
    <source>
        <dbReference type="PROSITE-ProRule" id="PRU00024"/>
    </source>
</evidence>
<evidence type="ECO:0000313" key="4">
    <source>
        <dbReference type="RefSeq" id="XP_010910584.1"/>
    </source>
</evidence>
<keyword evidence="1" id="KW-0479">Metal-binding</keyword>
<organism evidence="3 4">
    <name type="scientific">Elaeis guineensis var. tenera</name>
    <name type="common">Oil palm</name>
    <dbReference type="NCBI Taxonomy" id="51953"/>
    <lineage>
        <taxon>Eukaryota</taxon>
        <taxon>Viridiplantae</taxon>
        <taxon>Streptophyta</taxon>
        <taxon>Embryophyta</taxon>
        <taxon>Tracheophyta</taxon>
        <taxon>Spermatophyta</taxon>
        <taxon>Magnoliopsida</taxon>
        <taxon>Liliopsida</taxon>
        <taxon>Arecaceae</taxon>
        <taxon>Arecoideae</taxon>
        <taxon>Cocoseae</taxon>
        <taxon>Elaeidinae</taxon>
        <taxon>Elaeis</taxon>
    </lineage>
</organism>
<dbReference type="InterPro" id="IPR000315">
    <property type="entry name" value="Znf_B-box"/>
</dbReference>
<keyword evidence="3" id="KW-1185">Reference proteome</keyword>
<dbReference type="InterPro" id="IPR006734">
    <property type="entry name" value="PLATZ"/>
</dbReference>
<dbReference type="PANTHER" id="PTHR31065:SF90">
    <property type="entry name" value="(WILD MALAYSIAN BANANA) HYPOTHETICAL PROTEIN"/>
    <property type="match status" value="1"/>
</dbReference>
<dbReference type="PANTHER" id="PTHR31065">
    <property type="entry name" value="PLATZ TRANSCRIPTION FACTOR FAMILY PROTEIN"/>
    <property type="match status" value="1"/>
</dbReference>
<name>A0A6I9QJP8_ELAGV</name>
<keyword evidence="1" id="KW-0863">Zinc-finger</keyword>
<keyword evidence="1" id="KW-0862">Zinc</keyword>
<dbReference type="SUPFAM" id="SSF57845">
    <property type="entry name" value="B-box zinc-binding domain"/>
    <property type="match status" value="1"/>
</dbReference>
<dbReference type="GO" id="GO:0008270">
    <property type="term" value="F:zinc ion binding"/>
    <property type="evidence" value="ECO:0007669"/>
    <property type="project" value="UniProtKB-KW"/>
</dbReference>
<evidence type="ECO:0000313" key="5">
    <source>
        <dbReference type="RefSeq" id="XP_029118063.1"/>
    </source>
</evidence>
<dbReference type="Pfam" id="PF04640">
    <property type="entry name" value="PLATZ"/>
    <property type="match status" value="1"/>
</dbReference>
<feature type="domain" description="B box-type" evidence="2">
    <location>
        <begin position="50"/>
        <end position="92"/>
    </location>
</feature>
<dbReference type="RefSeq" id="XP_029118063.1">
    <property type="nucleotide sequence ID" value="XM_029262230.1"/>
</dbReference>
<sequence length="241" mass="27383">MFQSWSLPDGEEVVGYAFHYKNKLEKEKRSREWRKPSWLEPLLSTKFFGLCDGHKELRKSEENTYCIECNRCMCPHCLLRSSAHHGHRLLQIRRYVYQDVIRIADMHKLMDCSKVQPYTVNSAKVLLLNPRKNCKPTRMHPGGATCRKCGWTLTAPNRYCSLACKISEVVDDANPSCGADGGSIAGGNQIESLFQHLTADVETYDMSSDSSEGSHGRRMDALAPKAAIRRRKGIPRRAPMH</sequence>
<gene>
    <name evidence="4 5" type="primary">LOC105036520</name>
</gene>
<evidence type="ECO:0000259" key="2">
    <source>
        <dbReference type="PROSITE" id="PS50119"/>
    </source>
</evidence>
<evidence type="ECO:0000313" key="3">
    <source>
        <dbReference type="Proteomes" id="UP000504607"/>
    </source>
</evidence>
<dbReference type="OrthoDB" id="724537at2759"/>
<dbReference type="KEGG" id="egu:105036520"/>
<protein>
    <submittedName>
        <fullName evidence="5">Uncharacterized protein LOC105036520 isoform X1</fullName>
    </submittedName>
    <submittedName>
        <fullName evidence="4">Uncharacterized protein LOC105036520 isoform X2</fullName>
    </submittedName>
</protein>
<proteinExistence type="predicted"/>
<dbReference type="Proteomes" id="UP000504607">
    <property type="component" value="Unplaced"/>
</dbReference>
<accession>A0A6I9QJP8</accession>
<dbReference type="CDD" id="cd19756">
    <property type="entry name" value="Bbox2"/>
    <property type="match status" value="1"/>
</dbReference>
<dbReference type="GeneID" id="105036520"/>
<dbReference type="RefSeq" id="XP_010910584.1">
    <property type="nucleotide sequence ID" value="XM_010912282.1"/>
</dbReference>